<accession>A0A1Z5HRP4</accession>
<gene>
    <name evidence="1" type="ORF">KKC1_13430</name>
</gene>
<evidence type="ECO:0000313" key="1">
    <source>
        <dbReference type="EMBL" id="GAW92184.1"/>
    </source>
</evidence>
<protein>
    <submittedName>
        <fullName evidence="1">Uncharacterized protein</fullName>
    </submittedName>
</protein>
<proteinExistence type="predicted"/>
<keyword evidence="2" id="KW-1185">Reference proteome</keyword>
<evidence type="ECO:0000313" key="2">
    <source>
        <dbReference type="Proteomes" id="UP000197032"/>
    </source>
</evidence>
<dbReference type="Proteomes" id="UP000197032">
    <property type="component" value="Unassembled WGS sequence"/>
</dbReference>
<organism evidence="1 2">
    <name type="scientific">Calderihabitans maritimus</name>
    <dbReference type="NCBI Taxonomy" id="1246530"/>
    <lineage>
        <taxon>Bacteria</taxon>
        <taxon>Bacillati</taxon>
        <taxon>Bacillota</taxon>
        <taxon>Clostridia</taxon>
        <taxon>Neomoorellales</taxon>
        <taxon>Calderihabitantaceae</taxon>
        <taxon>Calderihabitans</taxon>
    </lineage>
</organism>
<dbReference type="EMBL" id="BDGJ01000060">
    <property type="protein sequence ID" value="GAW92184.1"/>
    <property type="molecule type" value="Genomic_DNA"/>
</dbReference>
<name>A0A1Z5HRP4_9FIRM</name>
<dbReference type="RefSeq" id="WP_088553613.1">
    <property type="nucleotide sequence ID" value="NZ_BDGJ01000060.1"/>
</dbReference>
<dbReference type="AlphaFoldDB" id="A0A1Z5HRP4"/>
<sequence length="59" mass="6538">MLVIEEKVLQAVKNAAKEGRLSCEEAHRLAGELDVPLRLVGEACDKLKIKITRCQLGCF</sequence>
<reference evidence="2" key="1">
    <citation type="journal article" date="2017" name="Appl. Environ. Microbiol.">
        <title>Genomic analysis of Calderihabitans maritimus KKC1, a thermophilic hydrogenogenic carboxydotrophic bacterium isolated from marine sediment.</title>
        <authorList>
            <person name="Omae K."/>
            <person name="Yoneda Y."/>
            <person name="Fukuyama Y."/>
            <person name="Yoshida T."/>
            <person name="Sako Y."/>
        </authorList>
    </citation>
    <scope>NUCLEOTIDE SEQUENCE [LARGE SCALE GENOMIC DNA]</scope>
    <source>
        <strain evidence="2">KKC1</strain>
    </source>
</reference>
<dbReference type="OrthoDB" id="9802573at2"/>
<comment type="caution">
    <text evidence="1">The sequence shown here is derived from an EMBL/GenBank/DDBJ whole genome shotgun (WGS) entry which is preliminary data.</text>
</comment>